<dbReference type="Proteomes" id="UP000183988">
    <property type="component" value="Unassembled WGS sequence"/>
</dbReference>
<name>A0A1M5JKI2_9BACI</name>
<dbReference type="RefSeq" id="WP_072891170.1">
    <property type="nucleotide sequence ID" value="NZ_FQVW01000031.1"/>
</dbReference>
<dbReference type="AlphaFoldDB" id="A0A1M5JKI2"/>
<dbReference type="GO" id="GO:0010468">
    <property type="term" value="P:regulation of gene expression"/>
    <property type="evidence" value="ECO:0007669"/>
    <property type="project" value="InterPro"/>
</dbReference>
<dbReference type="STRING" id="930117.SAMN05216225_103127"/>
<proteinExistence type="predicted"/>
<organism evidence="1 2">
    <name type="scientific">Ornithinibacillus halophilus</name>
    <dbReference type="NCBI Taxonomy" id="930117"/>
    <lineage>
        <taxon>Bacteria</taxon>
        <taxon>Bacillati</taxon>
        <taxon>Bacillota</taxon>
        <taxon>Bacilli</taxon>
        <taxon>Bacillales</taxon>
        <taxon>Bacillaceae</taxon>
        <taxon>Ornithinibacillus</taxon>
    </lineage>
</organism>
<reference evidence="1 2" key="1">
    <citation type="submission" date="2016-11" db="EMBL/GenBank/DDBJ databases">
        <authorList>
            <person name="Jaros S."/>
            <person name="Januszkiewicz K."/>
            <person name="Wedrychowicz H."/>
        </authorList>
    </citation>
    <scope>NUCLEOTIDE SEQUENCE [LARGE SCALE GENOMIC DNA]</scope>
    <source>
        <strain evidence="1 2">IBRC-M 10683</strain>
    </source>
</reference>
<gene>
    <name evidence="1" type="ORF">SAMN05216225_103127</name>
</gene>
<sequence length="76" mass="8875">MSIIYKCRHCGHILGQIDEKIIDTSILGWNKLSNEDKKEMIQYQSDGDVHIQTICENCEDVLGQHPEYHELDNFIQ</sequence>
<dbReference type="EMBL" id="FQVW01000031">
    <property type="protein sequence ID" value="SHG40769.1"/>
    <property type="molecule type" value="Genomic_DNA"/>
</dbReference>
<evidence type="ECO:0000313" key="2">
    <source>
        <dbReference type="Proteomes" id="UP000183988"/>
    </source>
</evidence>
<keyword evidence="2" id="KW-1185">Reference proteome</keyword>
<dbReference type="OrthoDB" id="2084556at2"/>
<evidence type="ECO:0008006" key="3">
    <source>
        <dbReference type="Google" id="ProtNLM"/>
    </source>
</evidence>
<dbReference type="Pfam" id="PF10955">
    <property type="entry name" value="Fin"/>
    <property type="match status" value="1"/>
</dbReference>
<dbReference type="InterPro" id="IPR020115">
    <property type="entry name" value="Fin"/>
</dbReference>
<protein>
    <recommendedName>
        <fullName evidence="3">Anti-sigma-F factor Fin</fullName>
    </recommendedName>
</protein>
<evidence type="ECO:0000313" key="1">
    <source>
        <dbReference type="EMBL" id="SHG40769.1"/>
    </source>
</evidence>
<accession>A0A1M5JKI2</accession>